<reference evidence="1 2" key="2">
    <citation type="submission" date="2018-11" db="EMBL/GenBank/DDBJ databases">
        <authorList>
            <consortium name="Pathogen Informatics"/>
        </authorList>
    </citation>
    <scope>NUCLEOTIDE SEQUENCE [LARGE SCALE GENOMIC DNA]</scope>
    <source>
        <strain evidence="1 2">MHpl1</strain>
    </source>
</reference>
<keyword evidence="2" id="KW-1185">Reference proteome</keyword>
<dbReference type="OrthoDB" id="5857894at2759"/>
<accession>A0A0N4W8G9</accession>
<sequence>MEKVPRITDRHRGTPLGFAKVVFSDEEIFNLDGLDGNKRYWRDLRKEPVYFSGRNFVRGSLWRGMHSAMMSCWIYLS</sequence>
<evidence type="ECO:0000313" key="1">
    <source>
        <dbReference type="EMBL" id="VDO29163.1"/>
    </source>
</evidence>
<organism evidence="3">
    <name type="scientific">Haemonchus placei</name>
    <name type="common">Barber's pole worm</name>
    <dbReference type="NCBI Taxonomy" id="6290"/>
    <lineage>
        <taxon>Eukaryota</taxon>
        <taxon>Metazoa</taxon>
        <taxon>Ecdysozoa</taxon>
        <taxon>Nematoda</taxon>
        <taxon>Chromadorea</taxon>
        <taxon>Rhabditida</taxon>
        <taxon>Rhabditina</taxon>
        <taxon>Rhabditomorpha</taxon>
        <taxon>Strongyloidea</taxon>
        <taxon>Trichostrongylidae</taxon>
        <taxon>Haemonchus</taxon>
    </lineage>
</organism>
<evidence type="ECO:0000313" key="3">
    <source>
        <dbReference type="WBParaSite" id="HPLM_0000650001-mRNA-1"/>
    </source>
</evidence>
<dbReference type="Proteomes" id="UP000268014">
    <property type="component" value="Unassembled WGS sequence"/>
</dbReference>
<gene>
    <name evidence="1" type="ORF">HPLM_LOCUS6492</name>
</gene>
<dbReference type="EMBL" id="UZAF01016502">
    <property type="protein sequence ID" value="VDO29163.1"/>
    <property type="molecule type" value="Genomic_DNA"/>
</dbReference>
<dbReference type="OMA" id="LSCWIYL"/>
<dbReference type="WBParaSite" id="HPLM_0000650001-mRNA-1">
    <property type="protein sequence ID" value="HPLM_0000650001-mRNA-1"/>
    <property type="gene ID" value="HPLM_0000650001"/>
</dbReference>
<name>A0A0N4W8G9_HAEPC</name>
<dbReference type="AlphaFoldDB" id="A0A0N4W8G9"/>
<protein>
    <submittedName>
        <fullName evidence="3">Transposase</fullName>
    </submittedName>
</protein>
<evidence type="ECO:0000313" key="2">
    <source>
        <dbReference type="Proteomes" id="UP000268014"/>
    </source>
</evidence>
<reference evidence="3" key="1">
    <citation type="submission" date="2017-02" db="UniProtKB">
        <authorList>
            <consortium name="WormBaseParasite"/>
        </authorList>
    </citation>
    <scope>IDENTIFICATION</scope>
</reference>
<proteinExistence type="predicted"/>